<dbReference type="RefSeq" id="WP_092466706.1">
    <property type="nucleotide sequence ID" value="NZ_FNCZ01000001.1"/>
</dbReference>
<dbReference type="Gene3D" id="3.80.10.10">
    <property type="entry name" value="Ribonuclease Inhibitor"/>
    <property type="match status" value="1"/>
</dbReference>
<dbReference type="STRING" id="262004.SAMN04489796_1011270"/>
<evidence type="ECO:0000313" key="3">
    <source>
        <dbReference type="Proteomes" id="UP000199492"/>
    </source>
</evidence>
<organism evidence="2 3">
    <name type="scientific">Winogradskyella thalassocola</name>
    <dbReference type="NCBI Taxonomy" id="262004"/>
    <lineage>
        <taxon>Bacteria</taxon>
        <taxon>Pseudomonadati</taxon>
        <taxon>Bacteroidota</taxon>
        <taxon>Flavobacteriia</taxon>
        <taxon>Flavobacteriales</taxon>
        <taxon>Flavobacteriaceae</taxon>
        <taxon>Winogradskyella</taxon>
    </lineage>
</organism>
<name>A0A1G7Z9X0_9FLAO</name>
<dbReference type="InterPro" id="IPR032675">
    <property type="entry name" value="LRR_dom_sf"/>
</dbReference>
<keyword evidence="3" id="KW-1185">Reference proteome</keyword>
<sequence>MKIFKPVTLLFAILLITACSSDDDATPNYVLESDRDALIEIYNANTNNTLSWDITSTDVSTWNGVTVEDSRVAVLSIGNSNIDDLPATALQKLTALRSLVANNNSFLTINVSHNVNLKNLQLFDNNLTAIDVSNNTLLEQLLLEGNNLENLDVSMLVNLTDLKGGSNSFSNSVNIANGNNANMWRMELGSSTLSCVQVDAGATDGFAGWSISGNANYSTHCL</sequence>
<gene>
    <name evidence="2" type="ORF">SAMN04489796_1011270</name>
</gene>
<dbReference type="SUPFAM" id="SSF52058">
    <property type="entry name" value="L domain-like"/>
    <property type="match status" value="1"/>
</dbReference>
<dbReference type="EMBL" id="FNCZ01000001">
    <property type="protein sequence ID" value="SDH05399.1"/>
    <property type="molecule type" value="Genomic_DNA"/>
</dbReference>
<evidence type="ECO:0000256" key="1">
    <source>
        <dbReference type="SAM" id="SignalP"/>
    </source>
</evidence>
<feature type="chain" id="PRO_5011729889" description="Leucine rich repeat-containing protein" evidence="1">
    <location>
        <begin position="22"/>
        <end position="222"/>
    </location>
</feature>
<feature type="signal peptide" evidence="1">
    <location>
        <begin position="1"/>
        <end position="21"/>
    </location>
</feature>
<dbReference type="AlphaFoldDB" id="A0A1G7Z9X0"/>
<protein>
    <recommendedName>
        <fullName evidence="4">Leucine rich repeat-containing protein</fullName>
    </recommendedName>
</protein>
<keyword evidence="1" id="KW-0732">Signal</keyword>
<accession>A0A1G7Z9X0</accession>
<evidence type="ECO:0008006" key="4">
    <source>
        <dbReference type="Google" id="ProtNLM"/>
    </source>
</evidence>
<evidence type="ECO:0000313" key="2">
    <source>
        <dbReference type="EMBL" id="SDH05399.1"/>
    </source>
</evidence>
<proteinExistence type="predicted"/>
<dbReference type="OrthoDB" id="1466621at2"/>
<dbReference type="PROSITE" id="PS51257">
    <property type="entry name" value="PROKAR_LIPOPROTEIN"/>
    <property type="match status" value="1"/>
</dbReference>
<reference evidence="3" key="1">
    <citation type="submission" date="2016-10" db="EMBL/GenBank/DDBJ databases">
        <authorList>
            <person name="Varghese N."/>
            <person name="Submissions S."/>
        </authorList>
    </citation>
    <scope>NUCLEOTIDE SEQUENCE [LARGE SCALE GENOMIC DNA]</scope>
    <source>
        <strain evidence="3">DSM 15363</strain>
    </source>
</reference>
<dbReference type="Proteomes" id="UP000199492">
    <property type="component" value="Unassembled WGS sequence"/>
</dbReference>